<dbReference type="SUPFAM" id="SSF53448">
    <property type="entry name" value="Nucleotide-diphospho-sugar transferases"/>
    <property type="match status" value="1"/>
</dbReference>
<dbReference type="InterPro" id="IPR052086">
    <property type="entry name" value="Mannan_Polymerase_Subunit"/>
</dbReference>
<protein>
    <recommendedName>
        <fullName evidence="10">Mannan polymerase II complex ANP1 subunit</fullName>
    </recommendedName>
</protein>
<dbReference type="Gene3D" id="3.90.550.10">
    <property type="entry name" value="Spore Coat Polysaccharide Biosynthesis Protein SpsA, Chain A"/>
    <property type="match status" value="1"/>
</dbReference>
<evidence type="ECO:0000256" key="6">
    <source>
        <dbReference type="ARBA" id="ARBA00023136"/>
    </source>
</evidence>
<evidence type="ECO:0000256" key="4">
    <source>
        <dbReference type="ARBA" id="ARBA00022989"/>
    </source>
</evidence>
<dbReference type="GO" id="GO:0006487">
    <property type="term" value="P:protein N-linked glycosylation"/>
    <property type="evidence" value="ECO:0007669"/>
    <property type="project" value="TreeGrafter"/>
</dbReference>
<proteinExistence type="inferred from homology"/>
<evidence type="ECO:0008006" key="10">
    <source>
        <dbReference type="Google" id="ProtNLM"/>
    </source>
</evidence>
<organism evidence="8 9">
    <name type="scientific">Emergomyces africanus</name>
    <dbReference type="NCBI Taxonomy" id="1955775"/>
    <lineage>
        <taxon>Eukaryota</taxon>
        <taxon>Fungi</taxon>
        <taxon>Dikarya</taxon>
        <taxon>Ascomycota</taxon>
        <taxon>Pezizomycotina</taxon>
        <taxon>Eurotiomycetes</taxon>
        <taxon>Eurotiomycetidae</taxon>
        <taxon>Onygenales</taxon>
        <taxon>Ajellomycetaceae</taxon>
        <taxon>Emergomyces</taxon>
    </lineage>
</organism>
<dbReference type="GO" id="GO:0000009">
    <property type="term" value="F:alpha-1,6-mannosyltransferase activity"/>
    <property type="evidence" value="ECO:0007669"/>
    <property type="project" value="TreeGrafter"/>
</dbReference>
<evidence type="ECO:0000313" key="8">
    <source>
        <dbReference type="EMBL" id="OAX77271.1"/>
    </source>
</evidence>
<gene>
    <name evidence="8" type="ORF">ACJ72_08433</name>
</gene>
<dbReference type="GO" id="GO:0000032">
    <property type="term" value="P:cell wall mannoprotein biosynthetic process"/>
    <property type="evidence" value="ECO:0007669"/>
    <property type="project" value="TreeGrafter"/>
</dbReference>
<dbReference type="GO" id="GO:0000136">
    <property type="term" value="C:mannan polymerase complex"/>
    <property type="evidence" value="ECO:0007669"/>
    <property type="project" value="TreeGrafter"/>
</dbReference>
<evidence type="ECO:0000256" key="3">
    <source>
        <dbReference type="ARBA" id="ARBA00022968"/>
    </source>
</evidence>
<evidence type="ECO:0000256" key="1">
    <source>
        <dbReference type="ARBA" id="ARBA00004323"/>
    </source>
</evidence>
<comment type="similarity">
    <text evidence="7">Belongs to the ANP1/MMN9/VAN1 family.</text>
</comment>
<dbReference type="PANTHER" id="PTHR43083">
    <property type="entry name" value="MANNAN POLYMERASE II"/>
    <property type="match status" value="1"/>
</dbReference>
<evidence type="ECO:0000256" key="5">
    <source>
        <dbReference type="ARBA" id="ARBA00023034"/>
    </source>
</evidence>
<accession>A0A1B7NK99</accession>
<dbReference type="AlphaFoldDB" id="A0A1B7NK99"/>
<keyword evidence="4" id="KW-1133">Transmembrane helix</keyword>
<dbReference type="Proteomes" id="UP000091918">
    <property type="component" value="Unassembled WGS sequence"/>
</dbReference>
<dbReference type="FunFam" id="3.90.550.10:FF:000017">
    <property type="entry name" value="Mannan polymerase II complex ANP1 subunit"/>
    <property type="match status" value="1"/>
</dbReference>
<keyword evidence="9" id="KW-1185">Reference proteome</keyword>
<keyword evidence="3" id="KW-0735">Signal-anchor</keyword>
<comment type="caution">
    <text evidence="8">The sequence shown here is derived from an EMBL/GenBank/DDBJ whole genome shotgun (WGS) entry which is preliminary data.</text>
</comment>
<dbReference type="PANTHER" id="PTHR43083:SF4">
    <property type="entry name" value="N-GLYCOSYL-TRANSFERASE (AFU_ORTHOLOGUE AFUA_4G06870)"/>
    <property type="match status" value="1"/>
</dbReference>
<dbReference type="Pfam" id="PF03452">
    <property type="entry name" value="Anp1"/>
    <property type="match status" value="1"/>
</dbReference>
<dbReference type="InterPro" id="IPR029044">
    <property type="entry name" value="Nucleotide-diphossugar_trans"/>
</dbReference>
<dbReference type="STRING" id="1658172.A0A1B7NK99"/>
<evidence type="ECO:0000256" key="2">
    <source>
        <dbReference type="ARBA" id="ARBA00022692"/>
    </source>
</evidence>
<reference evidence="8 9" key="1">
    <citation type="submission" date="2015-07" db="EMBL/GenBank/DDBJ databases">
        <title>Emmonsia species relationships and genome sequence.</title>
        <authorList>
            <person name="Cuomo C.A."/>
            <person name="Schwartz I.S."/>
            <person name="Kenyon C."/>
            <person name="de Hoog G.S."/>
            <person name="Govender N.P."/>
            <person name="Botha A."/>
            <person name="Moreno L."/>
            <person name="de Vries M."/>
            <person name="Munoz J.F."/>
            <person name="Stielow J.B."/>
        </authorList>
    </citation>
    <scope>NUCLEOTIDE SEQUENCE [LARGE SCALE GENOMIC DNA]</scope>
    <source>
        <strain evidence="8 9">CBS 136260</strain>
    </source>
</reference>
<evidence type="ECO:0000313" key="9">
    <source>
        <dbReference type="Proteomes" id="UP000091918"/>
    </source>
</evidence>
<sequence>MLLPKGGVTWKSTKARLPPLRLLITLVSRPRFLISLALTGLVLLLWRGIRSSAADMQSFYCFGPSKSPAQMTPNEMVEWNSHLQTPVIFNHHEPYRLNSSTIHHIDLNTIQSTPKAKLNNERVLIVTPLRNAAPYLNKYFDLVSELTYPHDLIDLAFLVSDTTDDTLAILAAELERIQKSEKTAFRSATIIQKDFGIDLSMEVHEKHGFAAQSPRRKVIGKARNFLLNTALKPDHAWVYWRDVDIVDSPKRIIEDFVAHNKDVLVPNIWFHRYENGRDIEGRFDYNSWIETEKSLKLAASLDKDTILVEGYKEFDTGRQYLAKMGDWRNNKDEEVELDGVGGVNILVKADVHRAGINFPSYAFENQADTEGFAKMAKRAATKSSDYPITSSGISIQRKRQETLIDRPKKKIFNHYNRNKGGKRNGHFSFPRP</sequence>
<dbReference type="EMBL" id="LGUA01002922">
    <property type="protein sequence ID" value="OAX77271.1"/>
    <property type="molecule type" value="Genomic_DNA"/>
</dbReference>
<comment type="subcellular location">
    <subcellularLocation>
        <location evidence="1">Golgi apparatus membrane</location>
        <topology evidence="1">Single-pass type II membrane protein</topology>
    </subcellularLocation>
</comment>
<evidence type="ECO:0000256" key="7">
    <source>
        <dbReference type="ARBA" id="ARBA00037964"/>
    </source>
</evidence>
<name>A0A1B7NK99_9EURO</name>
<dbReference type="OrthoDB" id="204164at2759"/>
<keyword evidence="2" id="KW-0812">Transmembrane</keyword>
<keyword evidence="6" id="KW-0472">Membrane</keyword>
<keyword evidence="5" id="KW-0333">Golgi apparatus</keyword>